<reference evidence="1" key="1">
    <citation type="journal article" date="2021" name="Proc. Natl. Acad. Sci. U.S.A.">
        <title>A Catalog of Tens of Thousands of Viruses from Human Metagenomes Reveals Hidden Associations with Chronic Diseases.</title>
        <authorList>
            <person name="Tisza M.J."/>
            <person name="Buck C.B."/>
        </authorList>
    </citation>
    <scope>NUCLEOTIDE SEQUENCE</scope>
    <source>
        <strain evidence="1">CtqZP6</strain>
    </source>
</reference>
<protein>
    <submittedName>
        <fullName evidence="1">Uncharacterized protein</fullName>
    </submittedName>
</protein>
<evidence type="ECO:0000313" key="1">
    <source>
        <dbReference type="EMBL" id="DAF50589.1"/>
    </source>
</evidence>
<organism evidence="1">
    <name type="scientific">Phage sp. ctqZP6</name>
    <dbReference type="NCBI Taxonomy" id="2828010"/>
    <lineage>
        <taxon>Viruses</taxon>
    </lineage>
</organism>
<name>A0A8S5SHW4_9VIRU</name>
<proteinExistence type="predicted"/>
<dbReference type="EMBL" id="BK032598">
    <property type="protein sequence ID" value="DAF50589.1"/>
    <property type="molecule type" value="Genomic_DNA"/>
</dbReference>
<sequence length="209" mass="23779">MTLQELLQNEPYLQTDEKMTGIYLVPCGKFGFTSFPVGKTEQVKKTRKRELPADFVMPEGISKEEQAQIENEEYVEDVFTLNENAVLVKIEDYEALLSRKKCWSNGKLVAYVKSKVVADAETLLASVEDARQSLADAQQWLNKHDYVGVKIAQAMLFNDETELAAMKEQYVSVIEEAKVKRQEVNTYTKWLNDNEAAIQAAQEVISNEN</sequence>
<accession>A0A8S5SHW4</accession>